<feature type="compositionally biased region" description="Polar residues" evidence="1">
    <location>
        <begin position="350"/>
        <end position="377"/>
    </location>
</feature>
<dbReference type="NCBIfam" id="NF041450">
    <property type="entry name" value="MobP1"/>
    <property type="match status" value="1"/>
</dbReference>
<dbReference type="EMBL" id="JAULJQ010000003">
    <property type="protein sequence ID" value="MDO2409214.1"/>
    <property type="molecule type" value="Genomic_DNA"/>
</dbReference>
<dbReference type="Proteomes" id="UP001171111">
    <property type="component" value="Unassembled WGS sequence"/>
</dbReference>
<evidence type="ECO:0000256" key="1">
    <source>
        <dbReference type="SAM" id="MobiDB-lite"/>
    </source>
</evidence>
<evidence type="ECO:0000313" key="4">
    <source>
        <dbReference type="Proteomes" id="UP001171111"/>
    </source>
</evidence>
<protein>
    <submittedName>
        <fullName evidence="3">MobP1 family relaxase</fullName>
    </submittedName>
</protein>
<evidence type="ECO:0000259" key="2">
    <source>
        <dbReference type="Pfam" id="PF03432"/>
    </source>
</evidence>
<feature type="domain" description="MobA/VirD2-like nuclease" evidence="2">
    <location>
        <begin position="108"/>
        <end position="207"/>
    </location>
</feature>
<feature type="region of interest" description="Disordered" evidence="1">
    <location>
        <begin position="350"/>
        <end position="383"/>
    </location>
</feature>
<proteinExistence type="predicted"/>
<name>A0ABT8T692_9BACT</name>
<sequence length="407" mass="47292">MPKRFFDDEFKAKKVWVDFQRHQNSSTGYKLKSQISKNKQKTSVKHTLNSEVVIKITGASKDFGNLKAHLRYISRNGELEVFSKENEIFQGKQSLKDLANSFNDFYEILSEKELEKLDKKPKREALHIVFSMKGVMKAPVDKIKKAAEQTIKELYPHHYFVVAMHQDTDNPHCHMVLKMVGNDGIRINPNKADLANMRELFATRLRELGIKATATRKSMAFGEIKPKEYQGKEHKAHHYKIVDFGKAHFEFNENNDMSYYVKYSTPKGKEITIWAKDLERVINENSIQRGEYCRFAIVAEIPREIRLKDKNNPTVFYTKVCYEKKWDVSVEGRLERVLNPLKIFTKSTFKTHNTSSNSSQEQVKNEHTAQNTSSFSPSKEPENKVIYSKEIKINLDIGKSRGDDIER</sequence>
<dbReference type="Pfam" id="PF03432">
    <property type="entry name" value="Relaxase"/>
    <property type="match status" value="1"/>
</dbReference>
<dbReference type="InterPro" id="IPR048178">
    <property type="entry name" value="MobP1_relaxase-like"/>
</dbReference>
<evidence type="ECO:0000313" key="3">
    <source>
        <dbReference type="EMBL" id="MDO2409214.1"/>
    </source>
</evidence>
<keyword evidence="4" id="KW-1185">Reference proteome</keyword>
<gene>
    <name evidence="3" type="primary">mobP1</name>
    <name evidence="3" type="ORF">Q2362_03750</name>
</gene>
<dbReference type="Gene3D" id="3.30.930.30">
    <property type="match status" value="1"/>
</dbReference>
<organism evidence="3 4">
    <name type="scientific">Campylobacter magnus</name>
    <dbReference type="NCBI Taxonomy" id="3026462"/>
    <lineage>
        <taxon>Bacteria</taxon>
        <taxon>Pseudomonadati</taxon>
        <taxon>Campylobacterota</taxon>
        <taxon>Epsilonproteobacteria</taxon>
        <taxon>Campylobacterales</taxon>
        <taxon>Campylobacteraceae</taxon>
        <taxon>Campylobacter</taxon>
    </lineage>
</organism>
<accession>A0ABT8T692</accession>
<reference evidence="3 4" key="1">
    <citation type="submission" date="2023-06" db="EMBL/GenBank/DDBJ databases">
        <title>Campylobacter magnum sp. nov., isolated from cecal contents of domestic pigs (Sus scrofa domesticus).</title>
        <authorList>
            <person name="Papic B."/>
            <person name="Gruntar I."/>
        </authorList>
    </citation>
    <scope>NUCLEOTIDE SEQUENCE [LARGE SCALE GENOMIC DNA]</scope>
    <source>
        <strain evidence="4">34484-21</strain>
    </source>
</reference>
<dbReference type="InterPro" id="IPR005094">
    <property type="entry name" value="Endonuclease_MobA/VirD2"/>
</dbReference>
<dbReference type="RefSeq" id="WP_302244058.1">
    <property type="nucleotide sequence ID" value="NZ_JAULJQ010000003.1"/>
</dbReference>
<comment type="caution">
    <text evidence="3">The sequence shown here is derived from an EMBL/GenBank/DDBJ whole genome shotgun (WGS) entry which is preliminary data.</text>
</comment>